<keyword evidence="2" id="KW-0472">Membrane</keyword>
<protein>
    <submittedName>
        <fullName evidence="3">Uncharacterized protein</fullName>
    </submittedName>
</protein>
<name>A0ABZ2PH00_9NOCA</name>
<sequence>MQVRAKSTPPTSISPTAVPGSRPRDLPSKTVPCEHGVARELLLIGLVVAIGVLAAVVILLPAMVTG</sequence>
<feature type="region of interest" description="Disordered" evidence="1">
    <location>
        <begin position="1"/>
        <end position="30"/>
    </location>
</feature>
<gene>
    <name evidence="3" type="ORF">WDS16_17255</name>
</gene>
<dbReference type="EMBL" id="CP147846">
    <property type="protein sequence ID" value="WXG67001.1"/>
    <property type="molecule type" value="Genomic_DNA"/>
</dbReference>
<accession>A0ABZ2PH00</accession>
<keyword evidence="4" id="KW-1185">Reference proteome</keyword>
<proteinExistence type="predicted"/>
<reference evidence="3 4" key="1">
    <citation type="submission" date="2024-03" db="EMBL/GenBank/DDBJ databases">
        <title>Natural products discovery in diverse microorganisms through a two-stage MS feature dereplication strategy.</title>
        <authorList>
            <person name="Zhang R."/>
        </authorList>
    </citation>
    <scope>NUCLEOTIDE SEQUENCE [LARGE SCALE GENOMIC DNA]</scope>
    <source>
        <strain evidence="3 4">18930</strain>
    </source>
</reference>
<dbReference type="RefSeq" id="WP_338886426.1">
    <property type="nucleotide sequence ID" value="NZ_CP147846.1"/>
</dbReference>
<organism evidence="3 4">
    <name type="scientific">Rhodococcus sovatensis</name>
    <dbReference type="NCBI Taxonomy" id="1805840"/>
    <lineage>
        <taxon>Bacteria</taxon>
        <taxon>Bacillati</taxon>
        <taxon>Actinomycetota</taxon>
        <taxon>Actinomycetes</taxon>
        <taxon>Mycobacteriales</taxon>
        <taxon>Nocardiaceae</taxon>
        <taxon>Rhodococcus</taxon>
    </lineage>
</organism>
<evidence type="ECO:0000313" key="4">
    <source>
        <dbReference type="Proteomes" id="UP001432000"/>
    </source>
</evidence>
<evidence type="ECO:0000313" key="3">
    <source>
        <dbReference type="EMBL" id="WXG67001.1"/>
    </source>
</evidence>
<keyword evidence="2" id="KW-0812">Transmembrane</keyword>
<feature type="transmembrane region" description="Helical" evidence="2">
    <location>
        <begin position="41"/>
        <end position="64"/>
    </location>
</feature>
<evidence type="ECO:0000256" key="1">
    <source>
        <dbReference type="SAM" id="MobiDB-lite"/>
    </source>
</evidence>
<evidence type="ECO:0000256" key="2">
    <source>
        <dbReference type="SAM" id="Phobius"/>
    </source>
</evidence>
<keyword evidence="2" id="KW-1133">Transmembrane helix</keyword>
<dbReference type="Proteomes" id="UP001432000">
    <property type="component" value="Chromosome"/>
</dbReference>